<dbReference type="AlphaFoldDB" id="A0A165PUG9"/>
<keyword evidence="1" id="KW-0732">Signal</keyword>
<accession>A0A165PUG9</accession>
<dbReference type="EMBL" id="KV425887">
    <property type="protein sequence ID" value="KZW02684.1"/>
    <property type="molecule type" value="Genomic_DNA"/>
</dbReference>
<name>A0A165PUG9_EXIGL</name>
<dbReference type="Pfam" id="PF08881">
    <property type="entry name" value="CVNH"/>
    <property type="match status" value="1"/>
</dbReference>
<dbReference type="SMART" id="SM01111">
    <property type="entry name" value="CVNH"/>
    <property type="match status" value="1"/>
</dbReference>
<keyword evidence="4" id="KW-1185">Reference proteome</keyword>
<feature type="chain" id="PRO_5007864367" evidence="1">
    <location>
        <begin position="20"/>
        <end position="130"/>
    </location>
</feature>
<dbReference type="InterPro" id="IPR036673">
    <property type="entry name" value="Cyanovirin-N_sf"/>
</dbReference>
<reference evidence="3 4" key="1">
    <citation type="journal article" date="2016" name="Mol. Biol. Evol.">
        <title>Comparative Genomics of Early-Diverging Mushroom-Forming Fungi Provides Insights into the Origins of Lignocellulose Decay Capabilities.</title>
        <authorList>
            <person name="Nagy L.G."/>
            <person name="Riley R."/>
            <person name="Tritt A."/>
            <person name="Adam C."/>
            <person name="Daum C."/>
            <person name="Floudas D."/>
            <person name="Sun H."/>
            <person name="Yadav J.S."/>
            <person name="Pangilinan J."/>
            <person name="Larsson K.H."/>
            <person name="Matsuura K."/>
            <person name="Barry K."/>
            <person name="Labutti K."/>
            <person name="Kuo R."/>
            <person name="Ohm R.A."/>
            <person name="Bhattacharya S.S."/>
            <person name="Shirouzu T."/>
            <person name="Yoshinaga Y."/>
            <person name="Martin F.M."/>
            <person name="Grigoriev I.V."/>
            <person name="Hibbett D.S."/>
        </authorList>
    </citation>
    <scope>NUCLEOTIDE SEQUENCE [LARGE SCALE GENOMIC DNA]</scope>
    <source>
        <strain evidence="3 4">HHB12029</strain>
    </source>
</reference>
<dbReference type="SUPFAM" id="SSF51322">
    <property type="entry name" value="Cyanovirin-N"/>
    <property type="match status" value="1"/>
</dbReference>
<evidence type="ECO:0000256" key="1">
    <source>
        <dbReference type="SAM" id="SignalP"/>
    </source>
</evidence>
<protein>
    <submittedName>
        <fullName evidence="3">Cyanovirin-N</fullName>
    </submittedName>
</protein>
<dbReference type="InterPro" id="IPR011058">
    <property type="entry name" value="Cyanovirin-N"/>
</dbReference>
<feature type="signal peptide" evidence="1">
    <location>
        <begin position="1"/>
        <end position="19"/>
    </location>
</feature>
<evidence type="ECO:0000313" key="3">
    <source>
        <dbReference type="EMBL" id="KZW02684.1"/>
    </source>
</evidence>
<gene>
    <name evidence="3" type="ORF">EXIGLDRAFT_759803</name>
</gene>
<dbReference type="STRING" id="1314781.A0A165PUG9"/>
<evidence type="ECO:0000259" key="2">
    <source>
        <dbReference type="SMART" id="SM01111"/>
    </source>
</evidence>
<evidence type="ECO:0000313" key="4">
    <source>
        <dbReference type="Proteomes" id="UP000077266"/>
    </source>
</evidence>
<dbReference type="InParanoid" id="A0A165PUG9"/>
<dbReference type="Proteomes" id="UP000077266">
    <property type="component" value="Unassembled WGS sequence"/>
</dbReference>
<sequence length="130" mass="13351">MRFTSALVTLAALATAVHAGGFADSCKDYTVDSNGYLKATCAVPNASGKKTEIDLNNCLGNASGHLQCQGNGQALRSCERCFLGGGKASSTPPPPAQMQCTCGNGSGGQLVSWIDLNVCVTNDHGNLRCP</sequence>
<organism evidence="3 4">
    <name type="scientific">Exidia glandulosa HHB12029</name>
    <dbReference type="NCBI Taxonomy" id="1314781"/>
    <lineage>
        <taxon>Eukaryota</taxon>
        <taxon>Fungi</taxon>
        <taxon>Dikarya</taxon>
        <taxon>Basidiomycota</taxon>
        <taxon>Agaricomycotina</taxon>
        <taxon>Agaricomycetes</taxon>
        <taxon>Auriculariales</taxon>
        <taxon>Exidiaceae</taxon>
        <taxon>Exidia</taxon>
    </lineage>
</organism>
<dbReference type="OrthoDB" id="5239998at2759"/>
<proteinExistence type="predicted"/>
<dbReference type="Gene3D" id="2.30.60.10">
    <property type="entry name" value="Cyanovirin-N"/>
    <property type="match status" value="1"/>
</dbReference>
<feature type="domain" description="Cyanovirin-N" evidence="2">
    <location>
        <begin position="21"/>
        <end position="129"/>
    </location>
</feature>